<organism evidence="3 4">
    <name type="scientific">Psychrosphaera haliotis</name>
    <dbReference type="NCBI Taxonomy" id="555083"/>
    <lineage>
        <taxon>Bacteria</taxon>
        <taxon>Pseudomonadati</taxon>
        <taxon>Pseudomonadota</taxon>
        <taxon>Gammaproteobacteria</taxon>
        <taxon>Alteromonadales</taxon>
        <taxon>Pseudoalteromonadaceae</taxon>
        <taxon>Psychrosphaera</taxon>
    </lineage>
</organism>
<dbReference type="EMBL" id="WOCD01000005">
    <property type="protein sequence ID" value="MUH72978.1"/>
    <property type="molecule type" value="Genomic_DNA"/>
</dbReference>
<gene>
    <name evidence="3" type="ORF">GNP35_11085</name>
</gene>
<proteinExistence type="predicted"/>
<accession>A0A6N8F9M9</accession>
<comment type="caution">
    <text evidence="3">The sequence shown here is derived from an EMBL/GenBank/DDBJ whole genome shotgun (WGS) entry which is preliminary data.</text>
</comment>
<protein>
    <submittedName>
        <fullName evidence="3">Response regulator</fullName>
    </submittedName>
</protein>
<dbReference type="Gene3D" id="3.40.50.2300">
    <property type="match status" value="1"/>
</dbReference>
<dbReference type="Proteomes" id="UP000439994">
    <property type="component" value="Unassembled WGS sequence"/>
</dbReference>
<name>A0A6N8F9M9_9GAMM</name>
<dbReference type="AlphaFoldDB" id="A0A6N8F9M9"/>
<dbReference type="PANTHER" id="PTHR44520:SF2">
    <property type="entry name" value="RESPONSE REGULATOR RCP1"/>
    <property type="match status" value="1"/>
</dbReference>
<keyword evidence="1" id="KW-0597">Phosphoprotein</keyword>
<evidence type="ECO:0000259" key="2">
    <source>
        <dbReference type="PROSITE" id="PS50110"/>
    </source>
</evidence>
<dbReference type="InterPro" id="IPR052893">
    <property type="entry name" value="TCS_response_regulator"/>
</dbReference>
<feature type="domain" description="Response regulatory" evidence="2">
    <location>
        <begin position="3"/>
        <end position="127"/>
    </location>
</feature>
<evidence type="ECO:0000256" key="1">
    <source>
        <dbReference type="PROSITE-ProRule" id="PRU00169"/>
    </source>
</evidence>
<keyword evidence="4" id="KW-1185">Reference proteome</keyword>
<dbReference type="RefSeq" id="WP_155696179.1">
    <property type="nucleotide sequence ID" value="NZ_WOCD01000005.1"/>
</dbReference>
<dbReference type="GO" id="GO:0000160">
    <property type="term" value="P:phosphorelay signal transduction system"/>
    <property type="evidence" value="ECO:0007669"/>
    <property type="project" value="InterPro"/>
</dbReference>
<dbReference type="InterPro" id="IPR001789">
    <property type="entry name" value="Sig_transdc_resp-reg_receiver"/>
</dbReference>
<dbReference type="PANTHER" id="PTHR44520">
    <property type="entry name" value="RESPONSE REGULATOR RCP1-RELATED"/>
    <property type="match status" value="1"/>
</dbReference>
<dbReference type="OrthoDB" id="9793549at2"/>
<dbReference type="SUPFAM" id="SSF52172">
    <property type="entry name" value="CheY-like"/>
    <property type="match status" value="1"/>
</dbReference>
<evidence type="ECO:0000313" key="3">
    <source>
        <dbReference type="EMBL" id="MUH72978.1"/>
    </source>
</evidence>
<evidence type="ECO:0000313" key="4">
    <source>
        <dbReference type="Proteomes" id="UP000439994"/>
    </source>
</evidence>
<feature type="modified residue" description="4-aspartylphosphate" evidence="1">
    <location>
        <position position="60"/>
    </location>
</feature>
<reference evidence="3 4" key="1">
    <citation type="submission" date="2019-11" db="EMBL/GenBank/DDBJ databases">
        <title>P. haliotis isolates from Z. marina roots.</title>
        <authorList>
            <person name="Cohen M."/>
            <person name="Jospin G."/>
            <person name="Eisen J.A."/>
            <person name="Coil D.A."/>
        </authorList>
    </citation>
    <scope>NUCLEOTIDE SEQUENCE [LARGE SCALE GENOMIC DNA]</scope>
    <source>
        <strain evidence="3 4">UCD-MCMsp1aY</strain>
    </source>
</reference>
<dbReference type="CDD" id="cd17557">
    <property type="entry name" value="REC_Rcp-like"/>
    <property type="match status" value="1"/>
</dbReference>
<dbReference type="SMART" id="SM00448">
    <property type="entry name" value="REC"/>
    <property type="match status" value="1"/>
</dbReference>
<dbReference type="PROSITE" id="PS50110">
    <property type="entry name" value="RESPONSE_REGULATORY"/>
    <property type="match status" value="1"/>
</dbReference>
<sequence length="140" mass="15952">MNHIILVEDDYDDVYFFKSANRNSASECEVSVFRDGAELLDFIYDESAYNSVGTPLIFLDLNLPKVSGLEVLSKLKQDGKLNKLPIIVYTTSTFQKDIEMAYELGAKSYITKKASIELLSDLLTSANEYWFNYCELPKVH</sequence>
<dbReference type="InterPro" id="IPR011006">
    <property type="entry name" value="CheY-like_superfamily"/>
</dbReference>
<dbReference type="Pfam" id="PF00072">
    <property type="entry name" value="Response_reg"/>
    <property type="match status" value="1"/>
</dbReference>